<feature type="transmembrane region" description="Helical" evidence="1">
    <location>
        <begin position="75"/>
        <end position="94"/>
    </location>
</feature>
<dbReference type="InterPro" id="IPR052712">
    <property type="entry name" value="Acid_resist_chaperone_HdeD"/>
</dbReference>
<feature type="transmembrane region" description="Helical" evidence="1">
    <location>
        <begin position="51"/>
        <end position="69"/>
    </location>
</feature>
<feature type="transmembrane region" description="Helical" evidence="1">
    <location>
        <begin position="6"/>
        <end position="31"/>
    </location>
</feature>
<sequence length="183" mass="19550">MTGIAWLIIAMVVLRFTTTSVVTIGVLMGAIFLGAMMNEFLIAAVWSPWRWARVLMGVLFLAGAIWAFVSPLDAFWALASVLGVLFILQGALVLISSIESRVVNSVWWLGVAAGVLEILIGFLVSQQVIAVRAALLILYVGFLALFRGFTEIVVAFELKGAQKDRSGAAIGGPALGDRSHATS</sequence>
<keyword evidence="1" id="KW-1133">Transmembrane helix</keyword>
<evidence type="ECO:0000256" key="1">
    <source>
        <dbReference type="SAM" id="Phobius"/>
    </source>
</evidence>
<keyword evidence="3" id="KW-1185">Reference proteome</keyword>
<keyword evidence="1" id="KW-0812">Transmembrane</keyword>
<dbReference type="RefSeq" id="WP_348603233.1">
    <property type="nucleotide sequence ID" value="NZ_CP157276.1"/>
</dbReference>
<evidence type="ECO:0000313" key="2">
    <source>
        <dbReference type="EMBL" id="MFM1730014.1"/>
    </source>
</evidence>
<comment type="caution">
    <text evidence="2">The sequence shown here is derived from an EMBL/GenBank/DDBJ whole genome shotgun (WGS) entry which is preliminary data.</text>
</comment>
<keyword evidence="1" id="KW-0472">Membrane</keyword>
<dbReference type="InterPro" id="IPR005325">
    <property type="entry name" value="DUF308_memb"/>
</dbReference>
<protein>
    <submittedName>
        <fullName evidence="2">DUF308 domain-containing protein</fullName>
    </submittedName>
</protein>
<dbReference type="EMBL" id="JBDLNU010000004">
    <property type="protein sequence ID" value="MFM1730014.1"/>
    <property type="molecule type" value="Genomic_DNA"/>
</dbReference>
<feature type="transmembrane region" description="Helical" evidence="1">
    <location>
        <begin position="136"/>
        <end position="156"/>
    </location>
</feature>
<dbReference type="Proteomes" id="UP001629744">
    <property type="component" value="Unassembled WGS sequence"/>
</dbReference>
<dbReference type="PANTHER" id="PTHR34989:SF1">
    <property type="entry name" value="PROTEIN HDED"/>
    <property type="match status" value="1"/>
</dbReference>
<name>A0ABW9FWM1_9NOCA</name>
<dbReference type="PANTHER" id="PTHR34989">
    <property type="entry name" value="PROTEIN HDED"/>
    <property type="match status" value="1"/>
</dbReference>
<feature type="transmembrane region" description="Helical" evidence="1">
    <location>
        <begin position="106"/>
        <end position="124"/>
    </location>
</feature>
<gene>
    <name evidence="2" type="ORF">ABEU19_003535</name>
</gene>
<dbReference type="Pfam" id="PF03729">
    <property type="entry name" value="DUF308"/>
    <property type="match status" value="1"/>
</dbReference>
<reference evidence="2 3" key="1">
    <citation type="submission" date="2023-11" db="EMBL/GenBank/DDBJ databases">
        <authorList>
            <person name="Val-Calvo J."/>
            <person name="Scortti M."/>
            <person name="Vazquez-Boland J."/>
        </authorList>
    </citation>
    <scope>NUCLEOTIDE SEQUENCE [LARGE SCALE GENOMIC DNA]</scope>
    <source>
        <strain evidence="2 3">DSM 46662</strain>
    </source>
</reference>
<evidence type="ECO:0000313" key="3">
    <source>
        <dbReference type="Proteomes" id="UP001629744"/>
    </source>
</evidence>
<organism evidence="2 3">
    <name type="scientific">Prescottella soli</name>
    <dbReference type="NCBI Taxonomy" id="1543852"/>
    <lineage>
        <taxon>Bacteria</taxon>
        <taxon>Bacillati</taxon>
        <taxon>Actinomycetota</taxon>
        <taxon>Actinomycetes</taxon>
        <taxon>Mycobacteriales</taxon>
        <taxon>Nocardiaceae</taxon>
        <taxon>Prescottella</taxon>
    </lineage>
</organism>
<proteinExistence type="predicted"/>
<accession>A0ABW9FWM1</accession>